<organism evidence="1 2">
    <name type="scientific">Sphaerisporangium melleum</name>
    <dbReference type="NCBI Taxonomy" id="321316"/>
    <lineage>
        <taxon>Bacteria</taxon>
        <taxon>Bacillati</taxon>
        <taxon>Actinomycetota</taxon>
        <taxon>Actinomycetes</taxon>
        <taxon>Streptosporangiales</taxon>
        <taxon>Streptosporangiaceae</taxon>
        <taxon>Sphaerisporangium</taxon>
    </lineage>
</organism>
<evidence type="ECO:0000313" key="2">
    <source>
        <dbReference type="Proteomes" id="UP000645217"/>
    </source>
</evidence>
<dbReference type="Proteomes" id="UP000645217">
    <property type="component" value="Unassembled WGS sequence"/>
</dbReference>
<protein>
    <submittedName>
        <fullName evidence="1">Uncharacterized protein</fullName>
    </submittedName>
</protein>
<dbReference type="EMBL" id="BMNT01000024">
    <property type="protein sequence ID" value="GGK97485.1"/>
    <property type="molecule type" value="Genomic_DNA"/>
</dbReference>
<proteinExistence type="predicted"/>
<reference evidence="1" key="1">
    <citation type="journal article" date="2014" name="Int. J. Syst. Evol. Microbiol.">
        <title>Complete genome sequence of Corynebacterium casei LMG S-19264T (=DSM 44701T), isolated from a smear-ripened cheese.</title>
        <authorList>
            <consortium name="US DOE Joint Genome Institute (JGI-PGF)"/>
            <person name="Walter F."/>
            <person name="Albersmeier A."/>
            <person name="Kalinowski J."/>
            <person name="Ruckert C."/>
        </authorList>
    </citation>
    <scope>NUCLEOTIDE SEQUENCE</scope>
    <source>
        <strain evidence="1">JCM 13064</strain>
    </source>
</reference>
<keyword evidence="2" id="KW-1185">Reference proteome</keyword>
<sequence>MAVLAAVDHGRPRRVLSLGEVKWDRVMGAEHVARLRRARDLLTARGYDTRDTVLTCYSGAGFTRELGAEAGSGVRLVTLDDLYT</sequence>
<evidence type="ECO:0000313" key="1">
    <source>
        <dbReference type="EMBL" id="GGK97485.1"/>
    </source>
</evidence>
<gene>
    <name evidence="1" type="ORF">GCM10007964_44700</name>
</gene>
<dbReference type="AlphaFoldDB" id="A0A917RAF6"/>
<comment type="caution">
    <text evidence="1">The sequence shown here is derived from an EMBL/GenBank/DDBJ whole genome shotgun (WGS) entry which is preliminary data.</text>
</comment>
<accession>A0A917RAF6</accession>
<name>A0A917RAF6_9ACTN</name>
<reference evidence="1" key="2">
    <citation type="submission" date="2020-09" db="EMBL/GenBank/DDBJ databases">
        <authorList>
            <person name="Sun Q."/>
            <person name="Ohkuma M."/>
        </authorList>
    </citation>
    <scope>NUCLEOTIDE SEQUENCE</scope>
    <source>
        <strain evidence="1">JCM 13064</strain>
    </source>
</reference>